<keyword evidence="2" id="KW-0378">Hydrolase</keyword>
<proteinExistence type="inferred from homology"/>
<dbReference type="GO" id="GO:0042274">
    <property type="term" value="P:ribosomal small subunit biogenesis"/>
    <property type="evidence" value="ECO:0007669"/>
    <property type="project" value="UniProtKB-UniRule"/>
</dbReference>
<comment type="caution">
    <text evidence="5">The sequence shown here is derived from an EMBL/GenBank/DDBJ whole genome shotgun (WGS) entry which is preliminary data.</text>
</comment>
<evidence type="ECO:0000256" key="3">
    <source>
        <dbReference type="SAM" id="MobiDB-lite"/>
    </source>
</evidence>
<dbReference type="Proteomes" id="UP000572528">
    <property type="component" value="Unassembled WGS sequence"/>
</dbReference>
<accession>A0A853EMA7</accession>
<feature type="region of interest" description="Disordered" evidence="3">
    <location>
        <begin position="345"/>
        <end position="372"/>
    </location>
</feature>
<keyword evidence="2" id="KW-0963">Cytoplasm</keyword>
<evidence type="ECO:0000259" key="4">
    <source>
        <dbReference type="PROSITE" id="PS50936"/>
    </source>
</evidence>
<evidence type="ECO:0000313" key="5">
    <source>
        <dbReference type="EMBL" id="NYS70379.1"/>
    </source>
</evidence>
<keyword evidence="2" id="KW-0862">Zinc</keyword>
<dbReference type="Gene3D" id="3.40.50.300">
    <property type="entry name" value="P-loop containing nucleotide triphosphate hydrolases"/>
    <property type="match status" value="1"/>
</dbReference>
<reference evidence="5 6" key="1">
    <citation type="submission" date="2020-07" db="EMBL/GenBank/DDBJ databases">
        <title>MOT database genomes.</title>
        <authorList>
            <person name="Joseph S."/>
            <person name="Aduse-Opoku J."/>
            <person name="Hashim A."/>
            <person name="Wade W."/>
            <person name="Curtis M."/>
        </authorList>
    </citation>
    <scope>NUCLEOTIDE SEQUENCE [LARGE SCALE GENOMIC DNA]</scope>
    <source>
        <strain evidence="5 6">WMus004</strain>
    </source>
</reference>
<dbReference type="AlphaFoldDB" id="A0A853EMA7"/>
<dbReference type="InterPro" id="IPR004881">
    <property type="entry name" value="Ribosome_biogen_GTPase_RsgA"/>
</dbReference>
<dbReference type="GO" id="GO:0003924">
    <property type="term" value="F:GTPase activity"/>
    <property type="evidence" value="ECO:0007669"/>
    <property type="project" value="UniProtKB-UniRule"/>
</dbReference>
<evidence type="ECO:0000256" key="1">
    <source>
        <dbReference type="ARBA" id="ARBA00022517"/>
    </source>
</evidence>
<keyword evidence="2" id="KW-0694">RNA-binding</keyword>
<dbReference type="HAMAP" id="MF_01820">
    <property type="entry name" value="GTPase_RsgA"/>
    <property type="match status" value="1"/>
</dbReference>
<dbReference type="Pfam" id="PF03193">
    <property type="entry name" value="RsgA_GTPase"/>
    <property type="match status" value="1"/>
</dbReference>
<dbReference type="InterPro" id="IPR027417">
    <property type="entry name" value="P-loop_NTPase"/>
</dbReference>
<feature type="compositionally biased region" description="Basic residues" evidence="3">
    <location>
        <begin position="358"/>
        <end position="372"/>
    </location>
</feature>
<dbReference type="EC" id="3.6.1.-" evidence="2"/>
<dbReference type="PANTHER" id="PTHR32120:SF10">
    <property type="entry name" value="SMALL RIBOSOMAL SUBUNIT BIOGENESIS GTPASE RSGA"/>
    <property type="match status" value="1"/>
</dbReference>
<feature type="domain" description="EngC GTPase" evidence="4">
    <location>
        <begin position="125"/>
        <end position="270"/>
    </location>
</feature>
<dbReference type="Gene3D" id="1.10.40.50">
    <property type="entry name" value="Probable gtpase engc, domain 3"/>
    <property type="match status" value="1"/>
</dbReference>
<sequence length="372" mass="39423">MTAAHDLGWDERWSAYVQVAAMNAPMSGRAHDGLCPARVVAVHRGGIEVLPLPDGGAGPGPALAVDLKAPGHATDGEEWPPIVGDWVALQPGGGAGPIIRSILPRRSYLERPSASGRSVGQPIAANVDVVLIAEPMDPGPSVGRIERLTALARSAGAQAWLVLTKADLADPESVAQACRQLGMITDEALAVSASDPRALQALRDRLAQGTTAVLLGRSGAGKSTLTNALLGTDLATQEVRASDSKGRHTTTSRQLIAGQGISIIDTPGIRALAATADGQAIDETFRDLVELAAGCRYADCTHTSEPDCAVRQAVASGGAEADRLERYQRMVRESSRLDLRRNARLLREEQRRATRRDSRGRRGTMRLKGRRD</sequence>
<comment type="similarity">
    <text evidence="2">Belongs to the TRAFAC class YlqF/YawG GTPase family. RsgA subfamily.</text>
</comment>
<comment type="cofactor">
    <cofactor evidence="2">
        <name>Zn(2+)</name>
        <dbReference type="ChEBI" id="CHEBI:29105"/>
    </cofactor>
    <text evidence="2">Binds 1 zinc ion per subunit.</text>
</comment>
<dbReference type="PROSITE" id="PS50936">
    <property type="entry name" value="ENGC_GTPASE"/>
    <property type="match status" value="1"/>
</dbReference>
<dbReference type="GO" id="GO:0005737">
    <property type="term" value="C:cytoplasm"/>
    <property type="evidence" value="ECO:0007669"/>
    <property type="project" value="UniProtKB-SubCell"/>
</dbReference>
<keyword evidence="2" id="KW-0699">rRNA-binding</keyword>
<dbReference type="GO" id="GO:0005525">
    <property type="term" value="F:GTP binding"/>
    <property type="evidence" value="ECO:0007669"/>
    <property type="project" value="UniProtKB-UniRule"/>
</dbReference>
<feature type="binding site" evidence="2">
    <location>
        <position position="308"/>
    </location>
    <ligand>
        <name>Zn(2+)</name>
        <dbReference type="ChEBI" id="CHEBI:29105"/>
    </ligand>
</feature>
<dbReference type="GO" id="GO:0019843">
    <property type="term" value="F:rRNA binding"/>
    <property type="evidence" value="ECO:0007669"/>
    <property type="project" value="UniProtKB-KW"/>
</dbReference>
<feature type="binding site" evidence="2">
    <location>
        <position position="302"/>
    </location>
    <ligand>
        <name>Zn(2+)</name>
        <dbReference type="ChEBI" id="CHEBI:29105"/>
    </ligand>
</feature>
<feature type="binding site" evidence="2">
    <location>
        <position position="300"/>
    </location>
    <ligand>
        <name>Zn(2+)</name>
        <dbReference type="ChEBI" id="CHEBI:29105"/>
    </ligand>
</feature>
<feature type="compositionally biased region" description="Basic and acidic residues" evidence="3">
    <location>
        <begin position="345"/>
        <end position="357"/>
    </location>
</feature>
<evidence type="ECO:0000256" key="2">
    <source>
        <dbReference type="HAMAP-Rule" id="MF_01820"/>
    </source>
</evidence>
<dbReference type="CDD" id="cd01854">
    <property type="entry name" value="YjeQ_EngC"/>
    <property type="match status" value="1"/>
</dbReference>
<keyword evidence="2" id="KW-0342">GTP-binding</keyword>
<comment type="function">
    <text evidence="2">One of several proteins that assist in the late maturation steps of the functional core of the 30S ribosomal subunit. Helps release RbfA from mature subunits. May play a role in the assembly of ribosomal proteins into the subunit. Circularly permuted GTPase that catalyzes slow GTP hydrolysis, GTPase activity is stimulated by the 30S ribosomal subunit.</text>
</comment>
<comment type="subunit">
    <text evidence="2">Monomer. Associates with 30S ribosomal subunit, binds 16S rRNA.</text>
</comment>
<protein>
    <recommendedName>
        <fullName evidence="2">Small ribosomal subunit biogenesis GTPase RsgA</fullName>
        <ecNumber evidence="2">3.6.1.-</ecNumber>
    </recommendedName>
</protein>
<keyword evidence="1 2" id="KW-0690">Ribosome biogenesis</keyword>
<organism evidence="5 6">
    <name type="scientific">Actinomyces bowdenii</name>
    <dbReference type="NCBI Taxonomy" id="131109"/>
    <lineage>
        <taxon>Bacteria</taxon>
        <taxon>Bacillati</taxon>
        <taxon>Actinomycetota</taxon>
        <taxon>Actinomycetes</taxon>
        <taxon>Actinomycetales</taxon>
        <taxon>Actinomycetaceae</taxon>
        <taxon>Actinomyces</taxon>
    </lineage>
</organism>
<dbReference type="EMBL" id="JACBXV010000293">
    <property type="protein sequence ID" value="NYS70379.1"/>
    <property type="molecule type" value="Genomic_DNA"/>
</dbReference>
<gene>
    <name evidence="2 5" type="primary">rsgA</name>
    <name evidence="5" type="ORF">HZZ05_12855</name>
</gene>
<keyword evidence="2" id="KW-0547">Nucleotide-binding</keyword>
<keyword evidence="2" id="KW-0479">Metal-binding</keyword>
<feature type="binding site" evidence="2">
    <location>
        <position position="295"/>
    </location>
    <ligand>
        <name>Zn(2+)</name>
        <dbReference type="ChEBI" id="CHEBI:29105"/>
    </ligand>
</feature>
<dbReference type="SUPFAM" id="SSF52540">
    <property type="entry name" value="P-loop containing nucleoside triphosphate hydrolases"/>
    <property type="match status" value="1"/>
</dbReference>
<feature type="binding site" evidence="2">
    <location>
        <begin position="216"/>
        <end position="224"/>
    </location>
    <ligand>
        <name>GTP</name>
        <dbReference type="ChEBI" id="CHEBI:37565"/>
    </ligand>
</feature>
<feature type="binding site" evidence="2">
    <location>
        <begin position="164"/>
        <end position="167"/>
    </location>
    <ligand>
        <name>GTP</name>
        <dbReference type="ChEBI" id="CHEBI:37565"/>
    </ligand>
</feature>
<dbReference type="GO" id="GO:0046872">
    <property type="term" value="F:metal ion binding"/>
    <property type="evidence" value="ECO:0007669"/>
    <property type="project" value="UniProtKB-KW"/>
</dbReference>
<dbReference type="InterPro" id="IPR010914">
    <property type="entry name" value="RsgA_GTPase_dom"/>
</dbReference>
<dbReference type="RefSeq" id="WP_179901646.1">
    <property type="nucleotide sequence ID" value="NZ_JACBXV010000293.1"/>
</dbReference>
<dbReference type="NCBIfam" id="TIGR00157">
    <property type="entry name" value="ribosome small subunit-dependent GTPase A"/>
    <property type="match status" value="1"/>
</dbReference>
<dbReference type="PANTHER" id="PTHR32120">
    <property type="entry name" value="SMALL RIBOSOMAL SUBUNIT BIOGENESIS GTPASE RSGA"/>
    <property type="match status" value="1"/>
</dbReference>
<evidence type="ECO:0000313" key="6">
    <source>
        <dbReference type="Proteomes" id="UP000572528"/>
    </source>
</evidence>
<name>A0A853EMA7_9ACTO</name>
<comment type="subcellular location">
    <subcellularLocation>
        <location evidence="2">Cytoplasm</location>
    </subcellularLocation>
</comment>